<keyword evidence="3" id="KW-0378">Hydrolase</keyword>
<evidence type="ECO:0000256" key="2">
    <source>
        <dbReference type="ARBA" id="ARBA00011915"/>
    </source>
</evidence>
<dbReference type="KEGG" id="nhu:H0264_07435"/>
<name>A0A7D6VCU9_9NOCA</name>
<evidence type="ECO:0000313" key="5">
    <source>
        <dbReference type="EMBL" id="QLY32111.1"/>
    </source>
</evidence>
<dbReference type="CDD" id="cd06558">
    <property type="entry name" value="crotonase-like"/>
    <property type="match status" value="1"/>
</dbReference>
<reference evidence="5 6" key="1">
    <citation type="submission" date="2020-07" db="EMBL/GenBank/DDBJ databases">
        <authorList>
            <person name="Zhuang K."/>
            <person name="Ran Y."/>
        </authorList>
    </citation>
    <scope>NUCLEOTIDE SEQUENCE [LARGE SCALE GENOMIC DNA]</scope>
    <source>
        <strain evidence="5 6">WCH-YHL-001</strain>
    </source>
</reference>
<accession>A0A7D6VCU9</accession>
<evidence type="ECO:0000256" key="1">
    <source>
        <dbReference type="ARBA" id="ARBA00001709"/>
    </source>
</evidence>
<dbReference type="Proteomes" id="UP000515512">
    <property type="component" value="Chromosome"/>
</dbReference>
<feature type="domain" description="Enoyl-CoA hydratase/isomerase" evidence="4">
    <location>
        <begin position="18"/>
        <end position="346"/>
    </location>
</feature>
<comment type="catalytic activity">
    <reaction evidence="1">
        <text>3-hydroxy-2-methylpropanoyl-CoA + H2O = 3-hydroxy-2-methylpropanoate + CoA + H(+)</text>
        <dbReference type="Rhea" id="RHEA:20888"/>
        <dbReference type="ChEBI" id="CHEBI:11805"/>
        <dbReference type="ChEBI" id="CHEBI:15377"/>
        <dbReference type="ChEBI" id="CHEBI:15378"/>
        <dbReference type="ChEBI" id="CHEBI:57287"/>
        <dbReference type="ChEBI" id="CHEBI:57340"/>
        <dbReference type="EC" id="3.1.2.4"/>
    </reaction>
</comment>
<dbReference type="Gene3D" id="3.90.226.10">
    <property type="entry name" value="2-enoyl-CoA Hydratase, Chain A, domain 1"/>
    <property type="match status" value="1"/>
</dbReference>
<evidence type="ECO:0000259" key="4">
    <source>
        <dbReference type="Pfam" id="PF16113"/>
    </source>
</evidence>
<dbReference type="EMBL" id="CP059399">
    <property type="protein sequence ID" value="QLY32111.1"/>
    <property type="molecule type" value="Genomic_DNA"/>
</dbReference>
<gene>
    <name evidence="5" type="ORF">H0264_07435</name>
</gene>
<dbReference type="PANTHER" id="PTHR43176:SF3">
    <property type="entry name" value="3-HYDROXYISOBUTYRYL-COA HYDROLASE, MITOCHONDRIAL"/>
    <property type="match status" value="1"/>
</dbReference>
<dbReference type="NCBIfam" id="NF004127">
    <property type="entry name" value="PRK05617.1"/>
    <property type="match status" value="1"/>
</dbReference>
<dbReference type="GO" id="GO:0006574">
    <property type="term" value="P:L-valine catabolic process"/>
    <property type="evidence" value="ECO:0007669"/>
    <property type="project" value="TreeGrafter"/>
</dbReference>
<proteinExistence type="predicted"/>
<dbReference type="Pfam" id="PF16113">
    <property type="entry name" value="ECH_2"/>
    <property type="match status" value="1"/>
</dbReference>
<evidence type="ECO:0000313" key="6">
    <source>
        <dbReference type="Proteomes" id="UP000515512"/>
    </source>
</evidence>
<dbReference type="GO" id="GO:0005829">
    <property type="term" value="C:cytosol"/>
    <property type="evidence" value="ECO:0007669"/>
    <property type="project" value="TreeGrafter"/>
</dbReference>
<sequence>MSDVQEPEVLIEKRDGLGLITLNRPRAINALNHPMALVILDALRAWAADDEVRTVVLTGAGERGLCAGGDIVAIHNDAKNAVAQADTAAADSPSGKFWRDEYILNALIGRYPKPYVAVMDGIVMGGGVGLSGHARHRIVTERSMVGMPETGIGFIPDVGGTWLLAHAPGELGTHVALTTARMSAGDAIAAGFADHFVPSEHIPALLEALRDNDADTAIAKFAQPAPVSELVVQKRWIDACYSADTVEEIVNRLETDGAPEAAKAAQDVLSKSPVALKVTLRSLRGARAAANLEEVLNQEYRVSVASLGTHDLVEGIRAQVIDKDRNPQWSPATLAEVTGADVDAYFAGLGDKELGLTAPEEQ</sequence>
<dbReference type="EC" id="3.1.2.4" evidence="2"/>
<dbReference type="InterPro" id="IPR032259">
    <property type="entry name" value="HIBYL-CoA-H"/>
</dbReference>
<dbReference type="GO" id="GO:0016853">
    <property type="term" value="F:isomerase activity"/>
    <property type="evidence" value="ECO:0007669"/>
    <property type="project" value="UniProtKB-KW"/>
</dbReference>
<evidence type="ECO:0000256" key="3">
    <source>
        <dbReference type="ARBA" id="ARBA00022801"/>
    </source>
</evidence>
<keyword evidence="6" id="KW-1185">Reference proteome</keyword>
<dbReference type="SUPFAM" id="SSF52096">
    <property type="entry name" value="ClpP/crotonase"/>
    <property type="match status" value="1"/>
</dbReference>
<dbReference type="AlphaFoldDB" id="A0A7D6VCU9"/>
<protein>
    <recommendedName>
        <fullName evidence="2">3-hydroxyisobutyryl-CoA hydrolase</fullName>
        <ecNumber evidence="2">3.1.2.4</ecNumber>
    </recommendedName>
</protein>
<dbReference type="InterPro" id="IPR045004">
    <property type="entry name" value="ECH_dom"/>
</dbReference>
<dbReference type="PANTHER" id="PTHR43176">
    <property type="entry name" value="3-HYDROXYISOBUTYRYL-COA HYDROLASE-RELATED"/>
    <property type="match status" value="1"/>
</dbReference>
<keyword evidence="5" id="KW-0413">Isomerase</keyword>
<dbReference type="GO" id="GO:0003860">
    <property type="term" value="F:3-hydroxyisobutyryl-CoA hydrolase activity"/>
    <property type="evidence" value="ECO:0007669"/>
    <property type="project" value="UniProtKB-EC"/>
</dbReference>
<dbReference type="InterPro" id="IPR029045">
    <property type="entry name" value="ClpP/crotonase-like_dom_sf"/>
</dbReference>
<dbReference type="RefSeq" id="WP_181583284.1">
    <property type="nucleotide sequence ID" value="NZ_CP059399.1"/>
</dbReference>
<organism evidence="5 6">
    <name type="scientific">Nocardia huaxiensis</name>
    <dbReference type="NCBI Taxonomy" id="2755382"/>
    <lineage>
        <taxon>Bacteria</taxon>
        <taxon>Bacillati</taxon>
        <taxon>Actinomycetota</taxon>
        <taxon>Actinomycetes</taxon>
        <taxon>Mycobacteriales</taxon>
        <taxon>Nocardiaceae</taxon>
        <taxon>Nocardia</taxon>
    </lineage>
</organism>